<reference evidence="3 4" key="1">
    <citation type="submission" date="2020-04" db="EMBL/GenBank/DDBJ databases">
        <authorList>
            <person name="Wallbank WR R."/>
            <person name="Pardo Diaz C."/>
            <person name="Kozak K."/>
            <person name="Martin S."/>
            <person name="Jiggins C."/>
            <person name="Moest M."/>
            <person name="Warren A I."/>
            <person name="Byers J.R.P. K."/>
            <person name="Montejo-Kovacevich G."/>
            <person name="Yen C E."/>
        </authorList>
    </citation>
    <scope>NUCLEOTIDE SEQUENCE [LARGE SCALE GENOMIC DNA]</scope>
</reference>
<feature type="domain" description="Reverse transcriptase Ty1/copia-type" evidence="2">
    <location>
        <begin position="100"/>
        <end position="166"/>
    </location>
</feature>
<keyword evidence="4" id="KW-1185">Reference proteome</keyword>
<accession>A0A8S0Z7Q2</accession>
<dbReference type="OrthoDB" id="413361at2759"/>
<feature type="compositionally biased region" description="Basic and acidic residues" evidence="1">
    <location>
        <begin position="34"/>
        <end position="49"/>
    </location>
</feature>
<protein>
    <recommendedName>
        <fullName evidence="2">Reverse transcriptase Ty1/copia-type domain-containing protein</fullName>
    </recommendedName>
</protein>
<feature type="compositionally biased region" description="Acidic residues" evidence="1">
    <location>
        <begin position="1"/>
        <end position="10"/>
    </location>
</feature>
<sequence length="180" mass="21275">MEDNTIEDIENEKPSDGNDEQQNEEINESEEKEEDKNIKTVTKDRPNRTRKLPEKYRDCKVYANFCNVDIPENYEEAIQHPDSKKWKTAMDEEIKSLEENNTWNIVKEPIDKKIIEVKWIYIIKSNGKYKARVVAKGFQQIYSENEEIYSPVARMTTLKVLLSAAEMVGKLNKWMLKLHF</sequence>
<comment type="caution">
    <text evidence="3">The sequence shown here is derived from an EMBL/GenBank/DDBJ whole genome shotgun (WGS) entry which is preliminary data.</text>
</comment>
<feature type="compositionally biased region" description="Acidic residues" evidence="1">
    <location>
        <begin position="17"/>
        <end position="33"/>
    </location>
</feature>
<gene>
    <name evidence="3" type="ORF">APLA_LOCUS3553</name>
</gene>
<evidence type="ECO:0000313" key="4">
    <source>
        <dbReference type="Proteomes" id="UP000494106"/>
    </source>
</evidence>
<evidence type="ECO:0000313" key="3">
    <source>
        <dbReference type="EMBL" id="CAB3228310.1"/>
    </source>
</evidence>
<name>A0A8S0Z7Q2_ARCPL</name>
<dbReference type="Proteomes" id="UP000494106">
    <property type="component" value="Unassembled WGS sequence"/>
</dbReference>
<evidence type="ECO:0000259" key="2">
    <source>
        <dbReference type="Pfam" id="PF07727"/>
    </source>
</evidence>
<feature type="region of interest" description="Disordered" evidence="1">
    <location>
        <begin position="1"/>
        <end position="49"/>
    </location>
</feature>
<evidence type="ECO:0000256" key="1">
    <source>
        <dbReference type="SAM" id="MobiDB-lite"/>
    </source>
</evidence>
<organism evidence="3 4">
    <name type="scientific">Arctia plantaginis</name>
    <name type="common">Wood tiger moth</name>
    <name type="synonym">Phalaena plantaginis</name>
    <dbReference type="NCBI Taxonomy" id="874455"/>
    <lineage>
        <taxon>Eukaryota</taxon>
        <taxon>Metazoa</taxon>
        <taxon>Ecdysozoa</taxon>
        <taxon>Arthropoda</taxon>
        <taxon>Hexapoda</taxon>
        <taxon>Insecta</taxon>
        <taxon>Pterygota</taxon>
        <taxon>Neoptera</taxon>
        <taxon>Endopterygota</taxon>
        <taxon>Lepidoptera</taxon>
        <taxon>Glossata</taxon>
        <taxon>Ditrysia</taxon>
        <taxon>Noctuoidea</taxon>
        <taxon>Erebidae</taxon>
        <taxon>Arctiinae</taxon>
        <taxon>Arctia</taxon>
    </lineage>
</organism>
<dbReference type="AlphaFoldDB" id="A0A8S0Z7Q2"/>
<proteinExistence type="predicted"/>
<dbReference type="InterPro" id="IPR013103">
    <property type="entry name" value="RVT_2"/>
</dbReference>
<dbReference type="Pfam" id="PF07727">
    <property type="entry name" value="RVT_2"/>
    <property type="match status" value="1"/>
</dbReference>
<dbReference type="EMBL" id="CADEBC010000346">
    <property type="protein sequence ID" value="CAB3228310.1"/>
    <property type="molecule type" value="Genomic_DNA"/>
</dbReference>